<keyword evidence="3" id="KW-0521">NADP</keyword>
<sequence length="254" mass="27698">MPQTFPLTIVTGASRGLGAALVRQCLQRRHTVIGVARTSEPALDEMAEREGAILHQWRFDLNEPERAAWPLLEWLQAQPGDRYPAVTLINNAGYMAPLLPLSAQAPEDTGRALRVGLEAAMVLTGLFLRGTQSWTGARKVLNISSGLGQRPMASGAAYCAAKAGLDHFSRCVALEEAQRPNGARVVSLAPGVIDTDMQVQLRQADPQAFPDQPSFARLHAHGQLLHPDDVARCVMAWWERPDFGQNVVADVRKP</sequence>
<dbReference type="RefSeq" id="WP_089417356.1">
    <property type="nucleotide sequence ID" value="NZ_CP022423.1"/>
</dbReference>
<evidence type="ECO:0000313" key="6">
    <source>
        <dbReference type="Proteomes" id="UP000199729"/>
    </source>
</evidence>
<organism evidence="5 6">
    <name type="scientific">Vitreoscilla filiformis</name>
    <dbReference type="NCBI Taxonomy" id="63"/>
    <lineage>
        <taxon>Bacteria</taxon>
        <taxon>Pseudomonadati</taxon>
        <taxon>Pseudomonadota</taxon>
        <taxon>Betaproteobacteria</taxon>
        <taxon>Neisseriales</taxon>
        <taxon>Neisseriaceae</taxon>
        <taxon>Vitreoscilla</taxon>
    </lineage>
</organism>
<keyword evidence="6" id="KW-1185">Reference proteome</keyword>
<keyword evidence="2" id="KW-0963">Cytoplasm</keyword>
<dbReference type="KEGG" id="vff:VITFI_CDS2650"/>
<keyword evidence="4" id="KW-0560">Oxidoreductase</keyword>
<proteinExistence type="predicted"/>
<evidence type="ECO:0000256" key="3">
    <source>
        <dbReference type="ARBA" id="ARBA00022857"/>
    </source>
</evidence>
<name>A0A221KHW1_VITFI</name>
<dbReference type="InterPro" id="IPR036291">
    <property type="entry name" value="NAD(P)-bd_dom_sf"/>
</dbReference>
<dbReference type="EMBL" id="CP022423">
    <property type="protein sequence ID" value="ASM78427.1"/>
    <property type="molecule type" value="Genomic_DNA"/>
</dbReference>
<evidence type="ECO:0000313" key="5">
    <source>
        <dbReference type="EMBL" id="ASM78427.1"/>
    </source>
</evidence>
<dbReference type="SUPFAM" id="SSF51735">
    <property type="entry name" value="NAD(P)-binding Rossmann-fold domains"/>
    <property type="match status" value="1"/>
</dbReference>
<dbReference type="Gene3D" id="3.40.50.720">
    <property type="entry name" value="NAD(P)-binding Rossmann-like Domain"/>
    <property type="match status" value="1"/>
</dbReference>
<accession>A0A221KHW1</accession>
<comment type="subcellular location">
    <subcellularLocation>
        <location evidence="1">Cytoplasm</location>
    </subcellularLocation>
</comment>
<dbReference type="Proteomes" id="UP000199729">
    <property type="component" value="Chromosome"/>
</dbReference>
<dbReference type="InterPro" id="IPR020904">
    <property type="entry name" value="Sc_DH/Rdtase_CS"/>
</dbReference>
<dbReference type="InterPro" id="IPR051721">
    <property type="entry name" value="Biopterin_syn/organic_redct"/>
</dbReference>
<dbReference type="GO" id="GO:0006729">
    <property type="term" value="P:tetrahydrobiopterin biosynthetic process"/>
    <property type="evidence" value="ECO:0007669"/>
    <property type="project" value="TreeGrafter"/>
</dbReference>
<dbReference type="PROSITE" id="PS00061">
    <property type="entry name" value="ADH_SHORT"/>
    <property type="match status" value="1"/>
</dbReference>
<gene>
    <name evidence="5" type="ORF">VITFI_CDS2650</name>
</gene>
<protein>
    <submittedName>
        <fullName evidence="5">Short-chain dehydrogenase</fullName>
    </submittedName>
</protein>
<dbReference type="PANTHER" id="PTHR44085:SF2">
    <property type="entry name" value="SEPIAPTERIN REDUCTASE"/>
    <property type="match status" value="1"/>
</dbReference>
<evidence type="ECO:0000256" key="4">
    <source>
        <dbReference type="ARBA" id="ARBA00023002"/>
    </source>
</evidence>
<dbReference type="GO" id="GO:0004757">
    <property type="term" value="F:sepiapterin reductase (NADP+) activity"/>
    <property type="evidence" value="ECO:0007669"/>
    <property type="project" value="TreeGrafter"/>
</dbReference>
<evidence type="ECO:0000256" key="1">
    <source>
        <dbReference type="ARBA" id="ARBA00004496"/>
    </source>
</evidence>
<dbReference type="InterPro" id="IPR002347">
    <property type="entry name" value="SDR_fam"/>
</dbReference>
<dbReference type="OrthoDB" id="9794387at2"/>
<dbReference type="AlphaFoldDB" id="A0A221KHW1"/>
<dbReference type="GO" id="GO:0005737">
    <property type="term" value="C:cytoplasm"/>
    <property type="evidence" value="ECO:0007669"/>
    <property type="project" value="UniProtKB-SubCell"/>
</dbReference>
<reference evidence="5 6" key="1">
    <citation type="submission" date="2017-07" db="EMBL/GenBank/DDBJ databases">
        <title>Complete Genome Sequence of the cosmetic ferment Vitreoscilla filiformis (ATCC15551).</title>
        <authorList>
            <person name="Contreras S."/>
            <person name="Sagory-Zalkind P."/>
            <person name="Blanquart H."/>
            <person name="Iltis A."/>
            <person name="Morand S.C."/>
        </authorList>
    </citation>
    <scope>NUCLEOTIDE SEQUENCE [LARGE SCALE GENOMIC DNA]</scope>
    <source>
        <strain evidence="5 6">ATCC 15551</strain>
    </source>
</reference>
<dbReference type="Pfam" id="PF00106">
    <property type="entry name" value="adh_short"/>
    <property type="match status" value="1"/>
</dbReference>
<evidence type="ECO:0000256" key="2">
    <source>
        <dbReference type="ARBA" id="ARBA00022490"/>
    </source>
</evidence>
<dbReference type="PRINTS" id="PR00081">
    <property type="entry name" value="GDHRDH"/>
</dbReference>
<dbReference type="PANTHER" id="PTHR44085">
    <property type="entry name" value="SEPIAPTERIN REDUCTASE"/>
    <property type="match status" value="1"/>
</dbReference>